<dbReference type="PANTHER" id="PTHR33744">
    <property type="entry name" value="CARBOHYDRATE DIACID REGULATOR"/>
    <property type="match status" value="1"/>
</dbReference>
<feature type="domain" description="PucR C-terminal helix-turn-helix" evidence="2">
    <location>
        <begin position="473"/>
        <end position="530"/>
    </location>
</feature>
<dbReference type="InterPro" id="IPR042070">
    <property type="entry name" value="PucR_C-HTH_sf"/>
</dbReference>
<dbReference type="EMBL" id="JAAKZW010000038">
    <property type="protein sequence ID" value="NGO76519.1"/>
    <property type="molecule type" value="Genomic_DNA"/>
</dbReference>
<dbReference type="RefSeq" id="WP_165332016.1">
    <property type="nucleotide sequence ID" value="NZ_JAAKZW010000038.1"/>
</dbReference>
<dbReference type="InterPro" id="IPR025736">
    <property type="entry name" value="PucR_C-HTH_dom"/>
</dbReference>
<dbReference type="Pfam" id="PF13556">
    <property type="entry name" value="HTH_30"/>
    <property type="match status" value="1"/>
</dbReference>
<dbReference type="Gene3D" id="1.10.10.2840">
    <property type="entry name" value="PucR C-terminal helix-turn-helix domain"/>
    <property type="match status" value="1"/>
</dbReference>
<organism evidence="4 5">
    <name type="scientific">Streptomyces mesophilus</name>
    <dbReference type="NCBI Taxonomy" id="1775132"/>
    <lineage>
        <taxon>Bacteria</taxon>
        <taxon>Bacillati</taxon>
        <taxon>Actinomycetota</taxon>
        <taxon>Actinomycetes</taxon>
        <taxon>Kitasatosporales</taxon>
        <taxon>Streptomycetaceae</taxon>
        <taxon>Streptomyces</taxon>
    </lineage>
</organism>
<reference evidence="4 5" key="1">
    <citation type="submission" date="2020-02" db="EMBL/GenBank/DDBJ databases">
        <title>Whole-genome analyses of novel actinobacteria.</title>
        <authorList>
            <person name="Sahin N."/>
            <person name="Tokatli A."/>
        </authorList>
    </citation>
    <scope>NUCLEOTIDE SEQUENCE [LARGE SCALE GENOMIC DNA]</scope>
    <source>
        <strain evidence="4 5">YC504</strain>
    </source>
</reference>
<gene>
    <name evidence="4" type="ORF">G6045_12725</name>
</gene>
<evidence type="ECO:0000313" key="4">
    <source>
        <dbReference type="EMBL" id="NGO76519.1"/>
    </source>
</evidence>
<evidence type="ECO:0000259" key="3">
    <source>
        <dbReference type="Pfam" id="PF17853"/>
    </source>
</evidence>
<dbReference type="Proteomes" id="UP000481109">
    <property type="component" value="Unassembled WGS sequence"/>
</dbReference>
<evidence type="ECO:0000259" key="2">
    <source>
        <dbReference type="Pfam" id="PF13556"/>
    </source>
</evidence>
<dbReference type="PANTHER" id="PTHR33744:SF17">
    <property type="entry name" value="CONSERVED PROTEIN"/>
    <property type="match status" value="1"/>
</dbReference>
<dbReference type="InterPro" id="IPR051448">
    <property type="entry name" value="CdaR-like_regulators"/>
</dbReference>
<dbReference type="Pfam" id="PF17853">
    <property type="entry name" value="GGDEF_2"/>
    <property type="match status" value="1"/>
</dbReference>
<sequence>MSGRAPLGRVLADLGSTFIVSTVGEPDPARPVGGVLIHDPHDAPARLPGAIVLGVGIYGADEVVGLVEWAAVLGAAAVIVRAPIAVDEAVQAAVDKAAIPVLGLMAGASWAQVAALLRSMLSVDELVGEPAEEPLAGDLFALANAISALLDGPVTVEDRDGRVLAFSSRQDEGDEARIATILDRQVPAEKLRALEERGAFRLLYRNDEPLYLEGIAAKPRVAIAVRAGGEILGSIWVVVKQPLTRDRERALSDAAKVAALHLLRRRAGEDVGHRLRADLLATLLEGGEGAPGAAARLGLSAQPACVLALAATHTSPAADRAAVTHTSPAADQVVAADRIAGALALHLNAIHPRTATATLGGVTYAVLPATSDEAARRVAESFLERIGDRASAVIGVGGVAGRPEDLRRSRAEADQALRVLRERRPDLRTARLAAVYVDALLLELADRIATDGGPPDNPIVRLRVYDAEHGTTLTETLAAWLDAFGDVISASAAMHVHPNTFRYRLKRLATVSGLDLSTPEARFEAMLHLRLAP</sequence>
<comment type="caution">
    <text evidence="4">The sequence shown here is derived from an EMBL/GenBank/DDBJ whole genome shotgun (WGS) entry which is preliminary data.</text>
</comment>
<protein>
    <submittedName>
        <fullName evidence="4">PucR family transcriptional regulator</fullName>
    </submittedName>
</protein>
<proteinExistence type="inferred from homology"/>
<keyword evidence="5" id="KW-1185">Reference proteome</keyword>
<accession>A0A6G4XG48</accession>
<evidence type="ECO:0000313" key="5">
    <source>
        <dbReference type="Proteomes" id="UP000481109"/>
    </source>
</evidence>
<dbReference type="InterPro" id="IPR041522">
    <property type="entry name" value="CdaR_GGDEF"/>
</dbReference>
<comment type="similarity">
    <text evidence="1">Belongs to the CdaR family.</text>
</comment>
<dbReference type="AlphaFoldDB" id="A0A6G4XG48"/>
<evidence type="ECO:0000256" key="1">
    <source>
        <dbReference type="ARBA" id="ARBA00006754"/>
    </source>
</evidence>
<feature type="domain" description="CdaR GGDEF-like" evidence="3">
    <location>
        <begin position="293"/>
        <end position="419"/>
    </location>
</feature>
<name>A0A6G4XG48_9ACTN</name>